<evidence type="ECO:0000256" key="2">
    <source>
        <dbReference type="ARBA" id="ARBA00022679"/>
    </source>
</evidence>
<dbReference type="GO" id="GO:0008990">
    <property type="term" value="F:rRNA (guanine-N2-)-methyltransferase activity"/>
    <property type="evidence" value="ECO:0007669"/>
    <property type="project" value="TreeGrafter"/>
</dbReference>
<accession>A0A401UHG4</accession>
<feature type="domain" description="THUMP" evidence="4">
    <location>
        <begin position="44"/>
        <end position="154"/>
    </location>
</feature>
<evidence type="ECO:0000256" key="3">
    <source>
        <dbReference type="PROSITE-ProRule" id="PRU00529"/>
    </source>
</evidence>
<evidence type="ECO:0000259" key="4">
    <source>
        <dbReference type="PROSITE" id="PS51165"/>
    </source>
</evidence>
<dbReference type="PANTHER" id="PTHR47313">
    <property type="entry name" value="RIBOSOMAL RNA LARGE SUBUNIT METHYLTRANSFERASE K/L"/>
    <property type="match status" value="1"/>
</dbReference>
<dbReference type="GeneID" id="77242310"/>
<keyword evidence="1 5" id="KW-0489">Methyltransferase</keyword>
<dbReference type="EMBL" id="BHYK01000003">
    <property type="protein sequence ID" value="GCD08922.1"/>
    <property type="molecule type" value="Genomic_DNA"/>
</dbReference>
<dbReference type="PROSITE" id="PS00092">
    <property type="entry name" value="N6_MTASE"/>
    <property type="match status" value="1"/>
</dbReference>
<proteinExistence type="predicted"/>
<dbReference type="Gene3D" id="3.40.50.150">
    <property type="entry name" value="Vaccinia Virus protein VP39"/>
    <property type="match status" value="1"/>
</dbReference>
<dbReference type="InterPro" id="IPR053943">
    <property type="entry name" value="RlmKL-like_Mtase_CS"/>
</dbReference>
<dbReference type="InterPro" id="IPR029063">
    <property type="entry name" value="SAM-dependent_MTases_sf"/>
</dbReference>
<name>A0A401UHG4_9CLOT</name>
<dbReference type="InterPro" id="IPR054170">
    <property type="entry name" value="RlmL_1st"/>
</dbReference>
<dbReference type="InterPro" id="IPR000241">
    <property type="entry name" value="RlmKL-like_Mtase"/>
</dbReference>
<reference evidence="5 6" key="1">
    <citation type="submission" date="2018-11" db="EMBL/GenBank/DDBJ databases">
        <title>Genome sequencing and assembly of Clostridium tagluense strain A121.</title>
        <authorList>
            <person name="Murakami T."/>
            <person name="Segawa T."/>
            <person name="Shcherbakova V.A."/>
            <person name="Mori H."/>
            <person name="Yoshimura Y."/>
        </authorList>
    </citation>
    <scope>NUCLEOTIDE SEQUENCE [LARGE SCALE GENOMIC DNA]</scope>
    <source>
        <strain evidence="5 6">A121</strain>
    </source>
</reference>
<dbReference type="InterPro" id="IPR002052">
    <property type="entry name" value="DNA_methylase_N6_adenine_CS"/>
</dbReference>
<dbReference type="PROSITE" id="PS01261">
    <property type="entry name" value="UPF0020"/>
    <property type="match status" value="1"/>
</dbReference>
<gene>
    <name evidence="5" type="ORF">Ctaglu_05450</name>
</gene>
<dbReference type="CDD" id="cd11715">
    <property type="entry name" value="THUMP_AdoMetMT"/>
    <property type="match status" value="1"/>
</dbReference>
<sequence length="379" mass="42713">MMYTLIATTTFGIEAVTAKELKALGYEDLKVENGRVTFEGDEMDIAICNTWLRTAERLFIKMAEFKALSFEELFQGTLAVDWGNLIPEDGNMHIVGKSVKSQLHSVPDCQGIVKKAVVESMKKKYDSEWFSEEGPEYKIEVAILRDIVTLSVDTSGVGLHKRGYREYAGEAPLKETLAAALVLISKWDSSRVLADPLCGSGTIAIEAALIAKNIAPGINRKFVSETWPNIETDIWEQVREGARKTVNNNEIEILASDIDGSLLRTAIANAEKAGVKDFIKFQKIPMQSFTSRQKYGVIITNPPYGERIGEAAEVKKLHIDFGEMYESLNEWSCFVITANGEFQKEFGKKADKNRKLYNGRLLCYYYQYIKEIPRKKKEE</sequence>
<keyword evidence="6" id="KW-1185">Reference proteome</keyword>
<evidence type="ECO:0000256" key="1">
    <source>
        <dbReference type="ARBA" id="ARBA00022603"/>
    </source>
</evidence>
<dbReference type="Pfam" id="PF22020">
    <property type="entry name" value="RlmL_1st"/>
    <property type="match status" value="1"/>
</dbReference>
<dbReference type="OrthoDB" id="9809404at2"/>
<dbReference type="Proteomes" id="UP000287872">
    <property type="component" value="Unassembled WGS sequence"/>
</dbReference>
<dbReference type="SMART" id="SM00981">
    <property type="entry name" value="THUMP"/>
    <property type="match status" value="1"/>
</dbReference>
<dbReference type="AlphaFoldDB" id="A0A401UHG4"/>
<dbReference type="Pfam" id="PF01170">
    <property type="entry name" value="UPF0020"/>
    <property type="match status" value="1"/>
</dbReference>
<dbReference type="Gene3D" id="3.30.2130.30">
    <property type="match status" value="1"/>
</dbReference>
<keyword evidence="3" id="KW-0694">RNA-binding</keyword>
<organism evidence="5 6">
    <name type="scientific">Clostridium tagluense</name>
    <dbReference type="NCBI Taxonomy" id="360422"/>
    <lineage>
        <taxon>Bacteria</taxon>
        <taxon>Bacillati</taxon>
        <taxon>Bacillota</taxon>
        <taxon>Clostridia</taxon>
        <taxon>Eubacteriales</taxon>
        <taxon>Clostridiaceae</taxon>
        <taxon>Clostridium</taxon>
    </lineage>
</organism>
<dbReference type="PROSITE" id="PS51165">
    <property type="entry name" value="THUMP"/>
    <property type="match status" value="1"/>
</dbReference>
<dbReference type="InterPro" id="IPR004114">
    <property type="entry name" value="THUMP_dom"/>
</dbReference>
<dbReference type="SUPFAM" id="SSF53335">
    <property type="entry name" value="S-adenosyl-L-methionine-dependent methyltransferases"/>
    <property type="match status" value="1"/>
</dbReference>
<evidence type="ECO:0000313" key="6">
    <source>
        <dbReference type="Proteomes" id="UP000287872"/>
    </source>
</evidence>
<dbReference type="GO" id="GO:0003723">
    <property type="term" value="F:RNA binding"/>
    <property type="evidence" value="ECO:0007669"/>
    <property type="project" value="UniProtKB-UniRule"/>
</dbReference>
<dbReference type="Pfam" id="PF02926">
    <property type="entry name" value="THUMP"/>
    <property type="match status" value="1"/>
</dbReference>
<evidence type="ECO:0000313" key="5">
    <source>
        <dbReference type="EMBL" id="GCD08922.1"/>
    </source>
</evidence>
<dbReference type="RefSeq" id="WP_124997863.1">
    <property type="nucleotide sequence ID" value="NZ_BHYK01000003.1"/>
</dbReference>
<comment type="caution">
    <text evidence="5">The sequence shown here is derived from an EMBL/GenBank/DDBJ whole genome shotgun (WGS) entry which is preliminary data.</text>
</comment>
<dbReference type="PANTHER" id="PTHR47313:SF1">
    <property type="entry name" value="RIBOSOMAL RNA LARGE SUBUNIT METHYLTRANSFERASE K_L"/>
    <property type="match status" value="1"/>
</dbReference>
<dbReference type="GO" id="GO:0070043">
    <property type="term" value="F:rRNA (guanine-N7-)-methyltransferase activity"/>
    <property type="evidence" value="ECO:0007669"/>
    <property type="project" value="TreeGrafter"/>
</dbReference>
<keyword evidence="2 5" id="KW-0808">Transferase</keyword>
<protein>
    <submittedName>
        <fullName evidence="5">Methyltransferase</fullName>
    </submittedName>
</protein>